<dbReference type="GO" id="GO:0051603">
    <property type="term" value="P:proteolysis involved in protein catabolic process"/>
    <property type="evidence" value="ECO:0007669"/>
    <property type="project" value="InterPro"/>
</dbReference>
<keyword evidence="6" id="KW-0647">Proteasome</keyword>
<reference evidence="6 7" key="1">
    <citation type="journal article" date="2017" name="Gigascience">
        <title>Draft genome of the honey bee ectoparasitic mite, Tropilaelaps mercedesae, is shaped by the parasitic life history.</title>
        <authorList>
            <person name="Dong X."/>
            <person name="Armstrong S.D."/>
            <person name="Xia D."/>
            <person name="Makepeace B.L."/>
            <person name="Darby A.C."/>
            <person name="Kadowaki T."/>
        </authorList>
    </citation>
    <scope>NUCLEOTIDE SEQUENCE [LARGE SCALE GENOMIC DNA]</scope>
    <source>
        <strain evidence="6">Wuxi-XJTLU</strain>
    </source>
</reference>
<evidence type="ECO:0000256" key="4">
    <source>
        <dbReference type="ARBA" id="ARBA00023242"/>
    </source>
</evidence>
<accession>A0A1V9XY64</accession>
<dbReference type="SUPFAM" id="SSF56235">
    <property type="entry name" value="N-terminal nucleophile aminohydrolases (Ntn hydrolases)"/>
    <property type="match status" value="1"/>
</dbReference>
<evidence type="ECO:0000256" key="5">
    <source>
        <dbReference type="ARBA" id="ARBA00026071"/>
    </source>
</evidence>
<dbReference type="InParanoid" id="A0A1V9XY64"/>
<sequence>MCHLMREFDSYQVTDGFSIANLGHYRKGAIVKDDVILGADTRATSSLVPSKGCLKLHHLSNKIYCAGAGTAADCGMGTMESQLALHALYTKREPRFWTLIRILKQYLYRYQGTHRVTS</sequence>
<dbReference type="InterPro" id="IPR001353">
    <property type="entry name" value="Proteasome_sua/b"/>
</dbReference>
<dbReference type="InterPro" id="IPR029055">
    <property type="entry name" value="Ntn_hydrolases_N"/>
</dbReference>
<evidence type="ECO:0000256" key="2">
    <source>
        <dbReference type="ARBA" id="ARBA00022698"/>
    </source>
</evidence>
<dbReference type="GO" id="GO:0005737">
    <property type="term" value="C:cytoplasm"/>
    <property type="evidence" value="ECO:0007669"/>
    <property type="project" value="TreeGrafter"/>
</dbReference>
<gene>
    <name evidence="6" type="ORF">BIW11_06492</name>
</gene>
<protein>
    <submittedName>
        <fullName evidence="6">Proteasome (Prosome macropain) subunit beta type 10 isoform CRA_b-like</fullName>
    </submittedName>
</protein>
<evidence type="ECO:0000256" key="3">
    <source>
        <dbReference type="ARBA" id="ARBA00022801"/>
    </source>
</evidence>
<name>A0A1V9XY64_9ACAR</name>
<dbReference type="AlphaFoldDB" id="A0A1V9XY64"/>
<proteinExistence type="predicted"/>
<evidence type="ECO:0000313" key="6">
    <source>
        <dbReference type="EMBL" id="OQR78308.1"/>
    </source>
</evidence>
<evidence type="ECO:0000313" key="7">
    <source>
        <dbReference type="Proteomes" id="UP000192247"/>
    </source>
</evidence>
<dbReference type="GO" id="GO:0005839">
    <property type="term" value="C:proteasome core complex"/>
    <property type="evidence" value="ECO:0007669"/>
    <property type="project" value="InterPro"/>
</dbReference>
<dbReference type="PANTHER" id="PTHR32194:SF4">
    <property type="entry name" value="PROTEASOME SUBUNIT BETA TYPE-7"/>
    <property type="match status" value="1"/>
</dbReference>
<dbReference type="EMBL" id="MNPL01002400">
    <property type="protein sequence ID" value="OQR78308.1"/>
    <property type="molecule type" value="Genomic_DNA"/>
</dbReference>
<dbReference type="GO" id="GO:0004298">
    <property type="term" value="F:threonine-type endopeptidase activity"/>
    <property type="evidence" value="ECO:0007669"/>
    <property type="project" value="UniProtKB-KW"/>
</dbReference>
<keyword evidence="3" id="KW-0378">Hydrolase</keyword>
<dbReference type="Pfam" id="PF00227">
    <property type="entry name" value="Proteasome"/>
    <property type="match status" value="1"/>
</dbReference>
<keyword evidence="2" id="KW-0888">Threonine protease</keyword>
<dbReference type="PANTHER" id="PTHR32194">
    <property type="entry name" value="METALLOPROTEASE TLDD"/>
    <property type="match status" value="1"/>
</dbReference>
<dbReference type="OrthoDB" id="429533at2759"/>
<dbReference type="Proteomes" id="UP000192247">
    <property type="component" value="Unassembled WGS sequence"/>
</dbReference>
<organism evidence="6 7">
    <name type="scientific">Tropilaelaps mercedesae</name>
    <dbReference type="NCBI Taxonomy" id="418985"/>
    <lineage>
        <taxon>Eukaryota</taxon>
        <taxon>Metazoa</taxon>
        <taxon>Ecdysozoa</taxon>
        <taxon>Arthropoda</taxon>
        <taxon>Chelicerata</taxon>
        <taxon>Arachnida</taxon>
        <taxon>Acari</taxon>
        <taxon>Parasitiformes</taxon>
        <taxon>Mesostigmata</taxon>
        <taxon>Gamasina</taxon>
        <taxon>Dermanyssoidea</taxon>
        <taxon>Laelapidae</taxon>
        <taxon>Tropilaelaps</taxon>
    </lineage>
</organism>
<dbReference type="STRING" id="418985.A0A1V9XY64"/>
<comment type="subunit">
    <text evidence="5">The 26S proteasome consists of a 20S proteasome core and two 19S regulatory subunits. The 20S proteasome core is composed of 28 subunits that are arranged in four stacked rings, resulting in a barrel-shaped structure. The two end rings are each formed by seven alpha subunits, and the two central rings are each formed by seven beta subunits. The catalytic chamber with the active sites is on the inside of the barrel.</text>
</comment>
<dbReference type="Gene3D" id="3.60.20.10">
    <property type="entry name" value="Glutamine Phosphoribosylpyrophosphate, subunit 1, domain 1"/>
    <property type="match status" value="1"/>
</dbReference>
<keyword evidence="7" id="KW-1185">Reference proteome</keyword>
<dbReference type="InterPro" id="IPR023333">
    <property type="entry name" value="Proteasome_suB-type"/>
</dbReference>
<comment type="caution">
    <text evidence="6">The sequence shown here is derived from an EMBL/GenBank/DDBJ whole genome shotgun (WGS) entry which is preliminary data.</text>
</comment>
<evidence type="ECO:0000256" key="1">
    <source>
        <dbReference type="ARBA" id="ARBA00022670"/>
    </source>
</evidence>
<keyword evidence="1" id="KW-0645">Protease</keyword>
<keyword evidence="4" id="KW-0539">Nucleus</keyword>